<name>A0A7S3CMV8_9SPIT</name>
<organism evidence="2">
    <name type="scientific">Strombidium rassoulzadegani</name>
    <dbReference type="NCBI Taxonomy" id="1082188"/>
    <lineage>
        <taxon>Eukaryota</taxon>
        <taxon>Sar</taxon>
        <taxon>Alveolata</taxon>
        <taxon>Ciliophora</taxon>
        <taxon>Intramacronucleata</taxon>
        <taxon>Spirotrichea</taxon>
        <taxon>Oligotrichia</taxon>
        <taxon>Strombidiidae</taxon>
        <taxon>Strombidium</taxon>
    </lineage>
</organism>
<evidence type="ECO:0000259" key="1">
    <source>
        <dbReference type="Pfam" id="PF06974"/>
    </source>
</evidence>
<dbReference type="EMBL" id="HBIA01008334">
    <property type="protein sequence ID" value="CAE0232427.1"/>
    <property type="molecule type" value="Transcribed_RNA"/>
</dbReference>
<dbReference type="AlphaFoldDB" id="A0A7S3CMV8"/>
<proteinExistence type="predicted"/>
<accession>A0A7S3CMV8</accession>
<sequence length="354" mass="39560">MEECLLIVPDVKGDDGVFDYMAQRKKVALEGEVFDSAIIVFSDYAPNEFCICITGHHVKADGLQTMRALYLLSDNLERDKNSSPFSKLKTPSLTNWIMILLTLPYSVFMNLSHYFERPFDRNCIKNHPHFMTGRLRARNALEISTEAARNLCKNQGFKLSELTAGLVSQTLSQYFEEKGEQARHVTVSLPVSMGNIDTNFGATAKLGNCFVSLSAYMPLDSDLTQATLKHRKSLSIFDNKLMVPGMYALIYLQNLLLSRHLVQGILREAGKKHSLLLSYIPGFLAPVHFAGGRARKVFGFGVGAGNMATAVLVMSTSEVMQLSVNSDESQIEDIDLFVRLLDKNIRKANIHIKK</sequence>
<dbReference type="InterPro" id="IPR009721">
    <property type="entry name" value="O-acyltransferase_WSD1_C"/>
</dbReference>
<protein>
    <recommendedName>
        <fullName evidence="1">O-acyltransferase WSD1 C-terminal domain-containing protein</fullName>
    </recommendedName>
</protein>
<gene>
    <name evidence="2" type="ORF">SRAS04492_LOCUS4225</name>
</gene>
<evidence type="ECO:0000313" key="2">
    <source>
        <dbReference type="EMBL" id="CAE0232427.1"/>
    </source>
</evidence>
<dbReference type="Pfam" id="PF06974">
    <property type="entry name" value="WS_DGAT_C"/>
    <property type="match status" value="1"/>
</dbReference>
<feature type="domain" description="O-acyltransferase WSD1 C-terminal" evidence="1">
    <location>
        <begin position="207"/>
        <end position="345"/>
    </location>
</feature>
<reference evidence="2" key="1">
    <citation type="submission" date="2021-01" db="EMBL/GenBank/DDBJ databases">
        <authorList>
            <person name="Corre E."/>
            <person name="Pelletier E."/>
            <person name="Niang G."/>
            <person name="Scheremetjew M."/>
            <person name="Finn R."/>
            <person name="Kale V."/>
            <person name="Holt S."/>
            <person name="Cochrane G."/>
            <person name="Meng A."/>
            <person name="Brown T."/>
            <person name="Cohen L."/>
        </authorList>
    </citation>
    <scope>NUCLEOTIDE SEQUENCE</scope>
    <source>
        <strain evidence="2">Ras09</strain>
    </source>
</reference>